<organism evidence="1 2">
    <name type="scientific">Phaseolus coccineus</name>
    <name type="common">Scarlet runner bean</name>
    <name type="synonym">Phaseolus multiflorus</name>
    <dbReference type="NCBI Taxonomy" id="3886"/>
    <lineage>
        <taxon>Eukaryota</taxon>
        <taxon>Viridiplantae</taxon>
        <taxon>Streptophyta</taxon>
        <taxon>Embryophyta</taxon>
        <taxon>Tracheophyta</taxon>
        <taxon>Spermatophyta</taxon>
        <taxon>Magnoliopsida</taxon>
        <taxon>eudicotyledons</taxon>
        <taxon>Gunneridae</taxon>
        <taxon>Pentapetalae</taxon>
        <taxon>rosids</taxon>
        <taxon>fabids</taxon>
        <taxon>Fabales</taxon>
        <taxon>Fabaceae</taxon>
        <taxon>Papilionoideae</taxon>
        <taxon>50 kb inversion clade</taxon>
        <taxon>NPAAA clade</taxon>
        <taxon>indigoferoid/millettioid clade</taxon>
        <taxon>Phaseoleae</taxon>
        <taxon>Phaseolus</taxon>
    </lineage>
</organism>
<dbReference type="Proteomes" id="UP001374584">
    <property type="component" value="Unassembled WGS sequence"/>
</dbReference>
<accession>A0AAN9LES8</accession>
<proteinExistence type="predicted"/>
<sequence>MINLDDIGHGGRKCELEMQTSYVWLTQTKLGNILKSGSKLKVIASSKNPLPQSASFHLSAAAAAAAAPSNFSAWDSGTQNRGATSAPEATVYFVRVIMESQY</sequence>
<gene>
    <name evidence="1" type="ORF">VNO80_26451</name>
</gene>
<reference evidence="1 2" key="1">
    <citation type="submission" date="2024-01" db="EMBL/GenBank/DDBJ databases">
        <title>The genomes of 5 underutilized Papilionoideae crops provide insights into root nodulation and disease resistanc.</title>
        <authorList>
            <person name="Jiang F."/>
        </authorList>
    </citation>
    <scope>NUCLEOTIDE SEQUENCE [LARGE SCALE GENOMIC DNA]</scope>
    <source>
        <strain evidence="1">JINMINGXINNONG_FW02</strain>
        <tissue evidence="1">Leaves</tissue>
    </source>
</reference>
<keyword evidence="2" id="KW-1185">Reference proteome</keyword>
<comment type="caution">
    <text evidence="1">The sequence shown here is derived from an EMBL/GenBank/DDBJ whole genome shotgun (WGS) entry which is preliminary data.</text>
</comment>
<evidence type="ECO:0000313" key="1">
    <source>
        <dbReference type="EMBL" id="KAK7334690.1"/>
    </source>
</evidence>
<name>A0AAN9LES8_PHACN</name>
<protein>
    <submittedName>
        <fullName evidence="1">Uncharacterized protein</fullName>
    </submittedName>
</protein>
<dbReference type="AlphaFoldDB" id="A0AAN9LES8"/>
<evidence type="ECO:0000313" key="2">
    <source>
        <dbReference type="Proteomes" id="UP001374584"/>
    </source>
</evidence>
<dbReference type="EMBL" id="JAYMYR010000010">
    <property type="protein sequence ID" value="KAK7334690.1"/>
    <property type="molecule type" value="Genomic_DNA"/>
</dbReference>